<evidence type="ECO:0000313" key="3">
    <source>
        <dbReference type="EMBL" id="MFD1657575.1"/>
    </source>
</evidence>
<name>A0ABW4IJS9_9ACTN</name>
<keyword evidence="2" id="KW-0812">Transmembrane</keyword>
<keyword evidence="2" id="KW-0472">Membrane</keyword>
<organism evidence="3 4">
    <name type="scientific">Streptomyces caeni</name>
    <dbReference type="NCBI Taxonomy" id="2307231"/>
    <lineage>
        <taxon>Bacteria</taxon>
        <taxon>Bacillati</taxon>
        <taxon>Actinomycetota</taxon>
        <taxon>Actinomycetes</taxon>
        <taxon>Kitasatosporales</taxon>
        <taxon>Streptomycetaceae</taxon>
        <taxon>Streptomyces</taxon>
    </lineage>
</organism>
<comment type="caution">
    <text evidence="3">The sequence shown here is derived from an EMBL/GenBank/DDBJ whole genome shotgun (WGS) entry which is preliminary data.</text>
</comment>
<dbReference type="EMBL" id="JBHUDX010000011">
    <property type="protein sequence ID" value="MFD1657575.1"/>
    <property type="molecule type" value="Genomic_DNA"/>
</dbReference>
<feature type="compositionally biased region" description="Basic and acidic residues" evidence="1">
    <location>
        <begin position="276"/>
        <end position="297"/>
    </location>
</feature>
<dbReference type="Proteomes" id="UP001597261">
    <property type="component" value="Unassembled WGS sequence"/>
</dbReference>
<feature type="compositionally biased region" description="Basic and acidic residues" evidence="1">
    <location>
        <begin position="254"/>
        <end position="264"/>
    </location>
</feature>
<keyword evidence="4" id="KW-1185">Reference proteome</keyword>
<feature type="compositionally biased region" description="Low complexity" evidence="1">
    <location>
        <begin position="237"/>
        <end position="253"/>
    </location>
</feature>
<sequence>MQESDEPSPLGGPIFEQVVDRALGSPEIAAAIGAADTGPWRERLRARALEERERLLGVAAVEHDEYVKALAAAVGRDGPPHADDATRERILPVLAVLVPSLGAVATGVFLLCGFGLRAFAVRPHIGDGLVMAGVIAAAVTAGAAIGDLGWLLVTGARGRARRGAGEAAPGDPEVSRARAAWELAVLERGLVPFLTECAGVGPAGPTLMGAGSMGASPMGAGSMGASPMGASPMVMGPMSPGFMSPGSMSPGSMDLDRGEGDRGDPGNADPQCPDPGRPEDRRQADEARTVGAEERTQ</sequence>
<evidence type="ECO:0000256" key="1">
    <source>
        <dbReference type="SAM" id="MobiDB-lite"/>
    </source>
</evidence>
<evidence type="ECO:0000256" key="2">
    <source>
        <dbReference type="SAM" id="Phobius"/>
    </source>
</evidence>
<keyword evidence="2" id="KW-1133">Transmembrane helix</keyword>
<gene>
    <name evidence="3" type="ORF">ACFSL4_04870</name>
</gene>
<accession>A0ABW4IJS9</accession>
<dbReference type="RefSeq" id="WP_381078865.1">
    <property type="nucleotide sequence ID" value="NZ_JBHUDX010000011.1"/>
</dbReference>
<feature type="transmembrane region" description="Helical" evidence="2">
    <location>
        <begin position="90"/>
        <end position="116"/>
    </location>
</feature>
<feature type="transmembrane region" description="Helical" evidence="2">
    <location>
        <begin position="128"/>
        <end position="153"/>
    </location>
</feature>
<reference evidence="4" key="1">
    <citation type="journal article" date="2019" name="Int. J. Syst. Evol. Microbiol.">
        <title>The Global Catalogue of Microorganisms (GCM) 10K type strain sequencing project: providing services to taxonomists for standard genome sequencing and annotation.</title>
        <authorList>
            <consortium name="The Broad Institute Genomics Platform"/>
            <consortium name="The Broad Institute Genome Sequencing Center for Infectious Disease"/>
            <person name="Wu L."/>
            <person name="Ma J."/>
        </authorList>
    </citation>
    <scope>NUCLEOTIDE SEQUENCE [LARGE SCALE GENOMIC DNA]</scope>
    <source>
        <strain evidence="4">CGMCC 1.12470</strain>
    </source>
</reference>
<protein>
    <submittedName>
        <fullName evidence="3">Uncharacterized protein</fullName>
    </submittedName>
</protein>
<proteinExistence type="predicted"/>
<evidence type="ECO:0000313" key="4">
    <source>
        <dbReference type="Proteomes" id="UP001597261"/>
    </source>
</evidence>
<feature type="region of interest" description="Disordered" evidence="1">
    <location>
        <begin position="237"/>
        <end position="297"/>
    </location>
</feature>